<evidence type="ECO:0000256" key="1">
    <source>
        <dbReference type="ARBA" id="ARBA00022723"/>
    </source>
</evidence>
<sequence length="1365" mass="144375">MGWTAVPLVLGASFMAISAGTAPAYPAVNLASEPLYASATADKPTIALALSVEFPTVGAQYVQTAGSKDDSAYSTDTEYLGYYDAEACYTYNNSPTETPPSGQSLPDLKRFDRSNSATNRKCTGEKFSGNFLNWASSSAVDMLRLALSGGDRYIDTPTLTILQRAVLPDSSVSTNFWNGTNFPSKNLTRAGKSGANDFWGAIPDSMRATAGNNNISIANDKNKIYFRAGTKQGTTNASANNYTLGSSDTIKLNTDGFFYARVQVCNTDSSGALLDNRDYQLCKQYPAGNYKPIGAIQKYSNQLRLAAFGYMPQSQNNSAGGATFGGVLRAPMKYVGIKTYDINGQDNTPSGGNPNAEWNANNGVFLKDPDSGEFGISGVINYLNKFGRTGATQGLYKYYDPLGELYYETLRYLQGLPPTPAAIANITTAMKDGFPVYTTWNDPYGGGRTPSSDYSCLKSNIVVIGDVNIDSSGSSRYPGASAANNIPNITSWQSTVNDFERGAISNYIDGQGATRSTGNPNTANSSMPSDKMIGLSYWAHTHDIRGTNWTGEGGPSGKQRPGLRVKTFTFDVNEFGEQNIDNTRRNQNELFMTAKYGGFQSDPSNPGNKPYNTFGNPFKRQDGTNDNDVWRDPQRLGPNGAAGGIGEASTYYLQSNARGVLSAFDEIFSRASTAARSIAGGASSSSSVSSNTAIYTGRFDTSNWSGDVVAEPISANAATFELGFGTPLWSAANKLDTRPSAATTRNIVVGRESAVANPAATNFTWATIDSSLQGHLNKATPTSTADALGSDRLSYIRGDRTREGSPFRVRSSLLGDIINSSVVYLGAPGKGFTGAGYAAFATANASRTPAVFAGANDGMLHAFNANTGAELFGFIPSWLGPKLSALTDPTFATSHQNYVDAPIAVGEAQVASTNAANDWKTVLVAGTGGGGSGVFALDVSDPAAFDASKVIWEFKRTDDADIGQVIGQPRIMKFKTSGSASTSTYRWFAVVASGVNNYVTDAAGNFSATGKPALFLLALDKPVGTSWAEGTNYYKITIPVDATLAAATAPGLVNFNALYGANGEVTDIYMGDMHGKLWKLSFGQLAPTDWTMDKLSYFNKGTAASPIPYPMFIAKSGSAVQPITAPPTLFTGPVMGGVETFYVTFGTGKYLETADNTSTLTNSFYALYDNGSQAGDSSPVGEAAISGRSRLMAGTANTSTKLITVPSFKWARPTAADVAAGTSRAGWYFDMPVAGEKLVSHILDVGPRTGAFNTVIPGASGAAAGSCSNAPGSGNQYVINVLNGTGRYVPSPVGIPGPPMFINVNDETTETKSDSTGRRIRTTVQRAITVGQSGVSPGVVESVKETVGRLTWRQIYNYQDQKTSP</sequence>
<dbReference type="KEGG" id="acis:CBP35_04930"/>
<evidence type="ECO:0000259" key="4">
    <source>
        <dbReference type="Pfam" id="PF05567"/>
    </source>
</evidence>
<organism evidence="5 6">
    <name type="scientific">Acidovorax carolinensis</name>
    <dbReference type="NCBI Taxonomy" id="553814"/>
    <lineage>
        <taxon>Bacteria</taxon>
        <taxon>Pseudomonadati</taxon>
        <taxon>Pseudomonadota</taxon>
        <taxon>Betaproteobacteria</taxon>
        <taxon>Burkholderiales</taxon>
        <taxon>Comamonadaceae</taxon>
        <taxon>Acidovorax</taxon>
    </lineage>
</organism>
<dbReference type="Proteomes" id="UP000194440">
    <property type="component" value="Chromosome"/>
</dbReference>
<evidence type="ECO:0000256" key="2">
    <source>
        <dbReference type="ARBA" id="ARBA00022837"/>
    </source>
</evidence>
<dbReference type="KEGG" id="acip:CBP36_14000"/>
<accession>A0A240UFE6</accession>
<reference evidence="5" key="1">
    <citation type="submission" date="2017-05" db="EMBL/GenBank/DDBJ databases">
        <title>Polyphasic characterization of four soil-derived phenanthrene-degrading Acidovorax strains and proposal of Acidovorax phenanthrenivorans sp. nov.</title>
        <authorList>
            <person name="Singleton D."/>
            <person name="Lee J."/>
            <person name="Dickey A.N."/>
            <person name="Stroud A."/>
            <person name="Scholl E.H."/>
            <person name="Wright F.A."/>
            <person name="Aitken M.D."/>
        </authorList>
    </citation>
    <scope>NUCLEOTIDE SEQUENCE</scope>
    <source>
        <strain evidence="5">P4</strain>
    </source>
</reference>
<keyword evidence="3" id="KW-0732">Signal</keyword>
<dbReference type="GO" id="GO:0046872">
    <property type="term" value="F:metal ion binding"/>
    <property type="evidence" value="ECO:0007669"/>
    <property type="project" value="UniProtKB-KW"/>
</dbReference>
<dbReference type="Pfam" id="PF05567">
    <property type="entry name" value="T4P_PilY1"/>
    <property type="match status" value="1"/>
</dbReference>
<evidence type="ECO:0000313" key="6">
    <source>
        <dbReference type="Proteomes" id="UP000194440"/>
    </source>
</evidence>
<gene>
    <name evidence="5" type="ORF">CBP36_14000</name>
</gene>
<dbReference type="InterPro" id="IPR008707">
    <property type="entry name" value="B-propeller_PilY1"/>
</dbReference>
<dbReference type="EMBL" id="CP021366">
    <property type="protein sequence ID" value="ART59793.1"/>
    <property type="molecule type" value="Genomic_DNA"/>
</dbReference>
<name>A0A240UFE6_9BURK</name>
<evidence type="ECO:0000313" key="5">
    <source>
        <dbReference type="EMBL" id="ART59793.1"/>
    </source>
</evidence>
<keyword evidence="2" id="KW-0106">Calcium</keyword>
<keyword evidence="1" id="KW-0479">Metal-binding</keyword>
<feature type="signal peptide" evidence="3">
    <location>
        <begin position="1"/>
        <end position="24"/>
    </location>
</feature>
<evidence type="ECO:0000256" key="3">
    <source>
        <dbReference type="SAM" id="SignalP"/>
    </source>
</evidence>
<feature type="domain" description="PilY1 beta-propeller" evidence="4">
    <location>
        <begin position="814"/>
        <end position="1172"/>
    </location>
</feature>
<proteinExistence type="predicted"/>
<feature type="chain" id="PRO_5012444465" description="PilY1 beta-propeller domain-containing protein" evidence="3">
    <location>
        <begin position="25"/>
        <end position="1365"/>
    </location>
</feature>
<protein>
    <recommendedName>
        <fullName evidence="4">PilY1 beta-propeller domain-containing protein</fullName>
    </recommendedName>
</protein>
<dbReference type="OrthoDB" id="7156875at2"/>
<keyword evidence="6" id="KW-1185">Reference proteome</keyword>